<reference evidence="1" key="1">
    <citation type="submission" date="2023-03" db="EMBL/GenBank/DDBJ databases">
        <title>Massive genome expansion in bonnet fungi (Mycena s.s.) driven by repeated elements and novel gene families across ecological guilds.</title>
        <authorList>
            <consortium name="Lawrence Berkeley National Laboratory"/>
            <person name="Harder C.B."/>
            <person name="Miyauchi S."/>
            <person name="Viragh M."/>
            <person name="Kuo A."/>
            <person name="Thoen E."/>
            <person name="Andreopoulos B."/>
            <person name="Lu D."/>
            <person name="Skrede I."/>
            <person name="Drula E."/>
            <person name="Henrissat B."/>
            <person name="Morin E."/>
            <person name="Kohler A."/>
            <person name="Barry K."/>
            <person name="LaButti K."/>
            <person name="Morin E."/>
            <person name="Salamov A."/>
            <person name="Lipzen A."/>
            <person name="Mereny Z."/>
            <person name="Hegedus B."/>
            <person name="Baldrian P."/>
            <person name="Stursova M."/>
            <person name="Weitz H."/>
            <person name="Taylor A."/>
            <person name="Grigoriev I.V."/>
            <person name="Nagy L.G."/>
            <person name="Martin F."/>
            <person name="Kauserud H."/>
        </authorList>
    </citation>
    <scope>NUCLEOTIDE SEQUENCE</scope>
    <source>
        <strain evidence="1">9284</strain>
    </source>
</reference>
<proteinExistence type="predicted"/>
<gene>
    <name evidence="1" type="ORF">FB45DRAFT_994052</name>
</gene>
<dbReference type="InterPro" id="IPR011009">
    <property type="entry name" value="Kinase-like_dom_sf"/>
</dbReference>
<evidence type="ECO:0000313" key="2">
    <source>
        <dbReference type="Proteomes" id="UP001221142"/>
    </source>
</evidence>
<protein>
    <submittedName>
        <fullName evidence="1">Protein kinase subdomain-containing protein PKL/CAK/Fmp29</fullName>
    </submittedName>
</protein>
<keyword evidence="2" id="KW-1185">Reference proteome</keyword>
<dbReference type="PANTHER" id="PTHR36091:SF2">
    <property type="entry name" value="AMINOGLYCOSIDE PHOSPHOTRANSFERASE DOMAIN-CONTAINING PROTEIN"/>
    <property type="match status" value="1"/>
</dbReference>
<dbReference type="GO" id="GO:0005739">
    <property type="term" value="C:mitochondrion"/>
    <property type="evidence" value="ECO:0007669"/>
    <property type="project" value="TreeGrafter"/>
</dbReference>
<organism evidence="1 2">
    <name type="scientific">Roridomyces roridus</name>
    <dbReference type="NCBI Taxonomy" id="1738132"/>
    <lineage>
        <taxon>Eukaryota</taxon>
        <taxon>Fungi</taxon>
        <taxon>Dikarya</taxon>
        <taxon>Basidiomycota</taxon>
        <taxon>Agaricomycotina</taxon>
        <taxon>Agaricomycetes</taxon>
        <taxon>Agaricomycetidae</taxon>
        <taxon>Agaricales</taxon>
        <taxon>Marasmiineae</taxon>
        <taxon>Mycenaceae</taxon>
        <taxon>Roridomyces</taxon>
    </lineage>
</organism>
<accession>A0AAD7B0W7</accession>
<dbReference type="AlphaFoldDB" id="A0AAD7B0W7"/>
<keyword evidence="1" id="KW-0808">Transferase</keyword>
<evidence type="ECO:0000313" key="1">
    <source>
        <dbReference type="EMBL" id="KAJ7606625.1"/>
    </source>
</evidence>
<dbReference type="GO" id="GO:0016301">
    <property type="term" value="F:kinase activity"/>
    <property type="evidence" value="ECO:0007669"/>
    <property type="project" value="UniProtKB-KW"/>
</dbReference>
<dbReference type="InterPro" id="IPR051035">
    <property type="entry name" value="Mito_inheritance_9"/>
</dbReference>
<dbReference type="PANTHER" id="PTHR36091">
    <property type="entry name" value="ALTERED INHERITANCE OF MITOCHONDRIA PROTEIN 9, MITOCHONDRIAL"/>
    <property type="match status" value="1"/>
</dbReference>
<comment type="caution">
    <text evidence="1">The sequence shown here is derived from an EMBL/GenBank/DDBJ whole genome shotgun (WGS) entry which is preliminary data.</text>
</comment>
<dbReference type="EMBL" id="JARKIF010000055">
    <property type="protein sequence ID" value="KAJ7606625.1"/>
    <property type="molecule type" value="Genomic_DNA"/>
</dbReference>
<keyword evidence="1" id="KW-0418">Kinase</keyword>
<dbReference type="SUPFAM" id="SSF56112">
    <property type="entry name" value="Protein kinase-like (PK-like)"/>
    <property type="match status" value="1"/>
</dbReference>
<sequence>MTVIWHLALFMKKYSMKRKTVRAGGSVPEAREEVGMSTPEVLGDCSEGNATKQRAIALGIINHGIRRTFETAAHTPNELFDYTSGRWLANDALRLSERRTVFNVAELRLLAAQSVGRSSSDILSFTKLAECGCNRSFLITMRDGFKMIARIPYPHNQPSYYLLASEVATMDYLRSVVGIPTPDLYGYSAGKDNAAETEYIFMEYVRGSELRDVSSGFGERDIVSVVRQLVQLEAKMMSVQFPAGGSLYYACDLEKIGAGKGIPMPDDARFCIGPDLRPSLWHGRRESQIEVNRGPYETMVEALVRGAHKELVFLERFGQPLFPLDRSRREAYNYQEQHPSDHTENLNRYLLIAPSLVSPNPTLGSFRIRHPDLTHEGNILVSRTADSVWEICSLIDWQYASILPISLLAGIPDSIRNLDGDDEFDPKRRPSLPPDFTDLSDSLRGREMANLRRRLKHYQYFKDTEEWNPLHHAALMDPHMQLRQDLFHESSFPWQGEPLPLKRSLIQATREWDALAGPAAGPCPIAFHPEDVAEADRWQREQAELDLGMILSLSVVGCERHGSVPNERFEEVLLESKKMKDILFSYLETPQERTDFLAHWFLEDMDEEPYM</sequence>
<dbReference type="Proteomes" id="UP001221142">
    <property type="component" value="Unassembled WGS sequence"/>
</dbReference>
<name>A0AAD7B0W7_9AGAR</name>